<reference evidence="1" key="1">
    <citation type="submission" date="2022-02" db="EMBL/GenBank/DDBJ databases">
        <title>Plant Genome Project.</title>
        <authorList>
            <person name="Zhang R.-G."/>
        </authorList>
    </citation>
    <scope>NUCLEOTIDE SEQUENCE</scope>
    <source>
        <strain evidence="1">AT1</strain>
    </source>
</reference>
<proteinExistence type="predicted"/>
<organism evidence="1 2">
    <name type="scientific">Rhododendron molle</name>
    <name type="common">Chinese azalea</name>
    <name type="synonym">Azalea mollis</name>
    <dbReference type="NCBI Taxonomy" id="49168"/>
    <lineage>
        <taxon>Eukaryota</taxon>
        <taxon>Viridiplantae</taxon>
        <taxon>Streptophyta</taxon>
        <taxon>Embryophyta</taxon>
        <taxon>Tracheophyta</taxon>
        <taxon>Spermatophyta</taxon>
        <taxon>Magnoliopsida</taxon>
        <taxon>eudicotyledons</taxon>
        <taxon>Gunneridae</taxon>
        <taxon>Pentapetalae</taxon>
        <taxon>asterids</taxon>
        <taxon>Ericales</taxon>
        <taxon>Ericaceae</taxon>
        <taxon>Ericoideae</taxon>
        <taxon>Rhodoreae</taxon>
        <taxon>Rhododendron</taxon>
    </lineage>
</organism>
<accession>A0ACC0PAK8</accession>
<dbReference type="Proteomes" id="UP001062846">
    <property type="component" value="Chromosome 3"/>
</dbReference>
<dbReference type="EMBL" id="CM046390">
    <property type="protein sequence ID" value="KAI8562670.1"/>
    <property type="molecule type" value="Genomic_DNA"/>
</dbReference>
<name>A0ACC0PAK8_RHOML</name>
<evidence type="ECO:0000313" key="1">
    <source>
        <dbReference type="EMBL" id="KAI8562670.1"/>
    </source>
</evidence>
<keyword evidence="2" id="KW-1185">Reference proteome</keyword>
<evidence type="ECO:0000313" key="2">
    <source>
        <dbReference type="Proteomes" id="UP001062846"/>
    </source>
</evidence>
<gene>
    <name evidence="1" type="ORF">RHMOL_Rhmol03G0052700</name>
</gene>
<sequence>MTPAEVFSDTHQDLVKAGEQWMKDTANSCTTVATLIATMVFVAAITVPGGNNSNNGQPLLSQRKAFAIFGISDALALFSCITYVFMFLPILTSRYAEQDFLFTLPTRLITGLLALFISMFSTLLAFGAILYLVFGDNKVWILIPIFALASIPVTLFGTLPIPLLVEMIQSTYGRGIFGKQSDRVLR</sequence>
<protein>
    <submittedName>
        <fullName evidence="1">Uncharacterized protein</fullName>
    </submittedName>
</protein>
<comment type="caution">
    <text evidence="1">The sequence shown here is derived from an EMBL/GenBank/DDBJ whole genome shotgun (WGS) entry which is preliminary data.</text>
</comment>